<comment type="caution">
    <text evidence="1">The sequence shown here is derived from an EMBL/GenBank/DDBJ whole genome shotgun (WGS) entry which is preliminary data.</text>
</comment>
<sequence>MRRKKKPKFLRFEIPNEFYLNSLGRIENAKNTLEKAKKGKKEVVFLKQGASYQWLKLKKIIDENKSKY</sequence>
<dbReference type="RefSeq" id="WP_253037412.1">
    <property type="nucleotide sequence ID" value="NZ_CP168322.1"/>
</dbReference>
<organism evidence="1 2">
    <name type="scientific">Riemerella anatipestifer</name>
    <name type="common">Moraxella anatipestifer</name>
    <dbReference type="NCBI Taxonomy" id="34085"/>
    <lineage>
        <taxon>Bacteria</taxon>
        <taxon>Pseudomonadati</taxon>
        <taxon>Bacteroidota</taxon>
        <taxon>Flavobacteriia</taxon>
        <taxon>Flavobacteriales</taxon>
        <taxon>Weeksellaceae</taxon>
        <taxon>Riemerella</taxon>
    </lineage>
</organism>
<name>A0AAP6LK17_RIEAN</name>
<reference evidence="1" key="1">
    <citation type="submission" date="2023-01" db="EMBL/GenBank/DDBJ databases">
        <title>Genome-based studies on antimicrobial resistance profiles of Riemerella anatipestifer in China, 1994 to 2021.</title>
        <authorList>
            <person name="Yang Z."/>
            <person name="Zhu D."/>
        </authorList>
    </citation>
    <scope>NUCLEOTIDE SEQUENCE</scope>
    <source>
        <strain evidence="1">RCAD1218</strain>
    </source>
</reference>
<dbReference type="Proteomes" id="UP001284033">
    <property type="component" value="Unassembled WGS sequence"/>
</dbReference>
<protein>
    <submittedName>
        <fullName evidence="1">Uncharacterized protein</fullName>
    </submittedName>
</protein>
<dbReference type="EMBL" id="JAQZHK010000002">
    <property type="protein sequence ID" value="MDY3512188.1"/>
    <property type="molecule type" value="Genomic_DNA"/>
</dbReference>
<evidence type="ECO:0000313" key="1">
    <source>
        <dbReference type="EMBL" id="MDY3512188.1"/>
    </source>
</evidence>
<dbReference type="AlphaFoldDB" id="A0AAP6LK17"/>
<evidence type="ECO:0000313" key="2">
    <source>
        <dbReference type="Proteomes" id="UP001284033"/>
    </source>
</evidence>
<proteinExistence type="predicted"/>
<gene>
    <name evidence="1" type="ORF">PG303_03025</name>
</gene>
<accession>A0AAP6LK17</accession>